<evidence type="ECO:0000313" key="2">
    <source>
        <dbReference type="EMBL" id="CAH0021619.1"/>
    </source>
</evidence>
<proteinExistence type="predicted"/>
<keyword evidence="3" id="KW-1185">Reference proteome</keyword>
<name>A0A9N9VEA2_9HYPO</name>
<dbReference type="Proteomes" id="UP000696573">
    <property type="component" value="Unassembled WGS sequence"/>
</dbReference>
<accession>A0A9N9VEA2</accession>
<dbReference type="Pfam" id="PF11951">
    <property type="entry name" value="Fungal_trans_2"/>
    <property type="match status" value="1"/>
</dbReference>
<comment type="caution">
    <text evidence="2">The sequence shown here is derived from an EMBL/GenBank/DDBJ whole genome shotgun (WGS) entry which is preliminary data.</text>
</comment>
<organism evidence="2 3">
    <name type="scientific">Clonostachys rhizophaga</name>
    <dbReference type="NCBI Taxonomy" id="160324"/>
    <lineage>
        <taxon>Eukaryota</taxon>
        <taxon>Fungi</taxon>
        <taxon>Dikarya</taxon>
        <taxon>Ascomycota</taxon>
        <taxon>Pezizomycotina</taxon>
        <taxon>Sordariomycetes</taxon>
        <taxon>Hypocreomycetidae</taxon>
        <taxon>Hypocreales</taxon>
        <taxon>Bionectriaceae</taxon>
        <taxon>Clonostachys</taxon>
    </lineage>
</organism>
<gene>
    <name evidence="2" type="ORF">CRHIZ90672A_00010298</name>
</gene>
<dbReference type="InterPro" id="IPR021858">
    <property type="entry name" value="Fun_TF"/>
</dbReference>
<dbReference type="AlphaFoldDB" id="A0A9N9VEA2"/>
<dbReference type="OrthoDB" id="1919336at2759"/>
<dbReference type="EMBL" id="CABFNQ020000659">
    <property type="protein sequence ID" value="CAH0021619.1"/>
    <property type="molecule type" value="Genomic_DNA"/>
</dbReference>
<evidence type="ECO:0000313" key="3">
    <source>
        <dbReference type="Proteomes" id="UP000696573"/>
    </source>
</evidence>
<reference evidence="2" key="1">
    <citation type="submission" date="2021-10" db="EMBL/GenBank/DDBJ databases">
        <authorList>
            <person name="Piombo E."/>
        </authorList>
    </citation>
    <scope>NUCLEOTIDE SEQUENCE</scope>
</reference>
<evidence type="ECO:0000256" key="1">
    <source>
        <dbReference type="ARBA" id="ARBA00023242"/>
    </source>
</evidence>
<keyword evidence="1" id="KW-0539">Nucleus</keyword>
<sequence>MRGDTSSAFFHHFRAAQHLLERRQVSWPSYSNCGFSFALEVHLYLAVIAQITPGALGEARLIRCDEEMFSFLPLVAPSNLNLLVPGSQTLFKLIPRVTTTAQKASRQGRFDHLAIGCMLSDILAWKPPIGRRKEDEISNAVAIMYRQALVMYLVLLHNGNVSHESMADKRMSDAQSVFWQHLRMILWNSPVHTISVRPLLVAGSFFGRHADQQALLQFLTEQHSRFYVLLPLTIGRLLRLLWSSSDLYGPFGLEQVMLMHNINIGIA</sequence>
<protein>
    <submittedName>
        <fullName evidence="2">Uncharacterized protein</fullName>
    </submittedName>
</protein>